<proteinExistence type="predicted"/>
<gene>
    <name evidence="2" type="ORF">HELGO_WM11654</name>
</gene>
<feature type="transmembrane region" description="Helical" evidence="1">
    <location>
        <begin position="143"/>
        <end position="161"/>
    </location>
</feature>
<evidence type="ECO:0000256" key="1">
    <source>
        <dbReference type="SAM" id="Phobius"/>
    </source>
</evidence>
<name>A0A6S6S086_9BACT</name>
<organism evidence="2">
    <name type="scientific">uncultured Sulfurovum sp</name>
    <dbReference type="NCBI Taxonomy" id="269237"/>
    <lineage>
        <taxon>Bacteria</taxon>
        <taxon>Pseudomonadati</taxon>
        <taxon>Campylobacterota</taxon>
        <taxon>Epsilonproteobacteria</taxon>
        <taxon>Campylobacterales</taxon>
        <taxon>Sulfurovaceae</taxon>
        <taxon>Sulfurovum</taxon>
        <taxon>environmental samples</taxon>
    </lineage>
</organism>
<dbReference type="AlphaFoldDB" id="A0A6S6S086"/>
<keyword evidence="1" id="KW-0472">Membrane</keyword>
<evidence type="ECO:0000313" key="2">
    <source>
        <dbReference type="EMBL" id="CAA6799491.1"/>
    </source>
</evidence>
<feature type="transmembrane region" description="Helical" evidence="1">
    <location>
        <begin position="114"/>
        <end position="136"/>
    </location>
</feature>
<feature type="transmembrane region" description="Helical" evidence="1">
    <location>
        <begin position="47"/>
        <end position="65"/>
    </location>
</feature>
<dbReference type="EMBL" id="CACVAP010000020">
    <property type="protein sequence ID" value="CAA6799491.1"/>
    <property type="molecule type" value="Genomic_DNA"/>
</dbReference>
<accession>A0A6S6S086</accession>
<feature type="transmembrane region" description="Helical" evidence="1">
    <location>
        <begin position="9"/>
        <end position="27"/>
    </location>
</feature>
<protein>
    <submittedName>
        <fullName evidence="2">Uncharacterized protein</fullName>
    </submittedName>
</protein>
<feature type="transmembrane region" description="Helical" evidence="1">
    <location>
        <begin position="77"/>
        <end position="94"/>
    </location>
</feature>
<keyword evidence="1" id="KW-0812">Transmembrane</keyword>
<keyword evidence="1" id="KW-1133">Transmembrane helix</keyword>
<sequence length="180" mass="21324">MNFKIVEKSLLPLLLATIFIVAFHWQFTKIYNFLIEHFTEEKLSILYTHLLIYSFLVFSIFLFFMNLFNNLLIKSKVFIVTIVISMFGFYAFSYETFLANINYFIQYPLSTNETMLMVLFVISILFYGLYSIGILLFNKFIPFSHSLVFLLISLSYALWFIQQHAYPILTILTKFKALLV</sequence>
<reference evidence="2" key="1">
    <citation type="submission" date="2020-01" db="EMBL/GenBank/DDBJ databases">
        <authorList>
            <person name="Meier V. D."/>
            <person name="Meier V D."/>
        </authorList>
    </citation>
    <scope>NUCLEOTIDE SEQUENCE</scope>
    <source>
        <strain evidence="2">HLG_WM_MAG_06</strain>
    </source>
</reference>